<comment type="caution">
    <text evidence="2">The sequence shown here is derived from an EMBL/GenBank/DDBJ whole genome shotgun (WGS) entry which is preliminary data.</text>
</comment>
<feature type="domain" description="Ig-like" evidence="1">
    <location>
        <begin position="752"/>
        <end position="827"/>
    </location>
</feature>
<keyword evidence="3" id="KW-1185">Reference proteome</keyword>
<dbReference type="Pfam" id="PF19081">
    <property type="entry name" value="Ig_7"/>
    <property type="match status" value="1"/>
</dbReference>
<name>A0A420DFC9_9FLAO</name>
<reference evidence="2 3" key="1">
    <citation type="submission" date="2018-09" db="EMBL/GenBank/DDBJ databases">
        <title>Genomic Encyclopedia of Archaeal and Bacterial Type Strains, Phase II (KMG-II): from individual species to whole genera.</title>
        <authorList>
            <person name="Goeker M."/>
        </authorList>
    </citation>
    <scope>NUCLEOTIDE SEQUENCE [LARGE SCALE GENOMIC DNA]</scope>
    <source>
        <strain evidence="2 3">DSM 26283</strain>
    </source>
</reference>
<evidence type="ECO:0000313" key="2">
    <source>
        <dbReference type="EMBL" id="RKE91004.1"/>
    </source>
</evidence>
<sequence>MNKTKFLIFVIACFSLTRIQAQCNLEETIIICDMTQIDGDNDGTFDGVINLYTEYTNLTGNTIQAGTWFDPGFNFALDETTGDVFLWDLDNSSETTTDYQFELSNANCGTDIALTINLVLGPFSGFAVPTINGNDVNVEICDIGVDPCGSSTFFDLNQTLLSVPSAHSNGIWTYEGSSTNFIEIADDSFFVADVPYQPGMPLVDEETFELVYTVPGISPCSPSVETRVKVSVIREVFSGAANQFNICETEMIAGSFGVLDLRDDAYLVNEDIEGIWLDALDPTGQVTGPGDSVIDLGQIYTDLYQSNQRFGCETYDFTYFVESRSAVCTDKSSTVTFTIFEALRPFSQVNPIPEFCVGDPNLSTLNLYDLLMFTTENGVLYDYPNNSCTNWTLMSGPSSLGLMSHSGDICAFDSSYSSDGTISLANITNADAGTYTFQYYVSPEYNCEAINPEVINSVPDGCTQTTDVNHPCQPEFAEVTIIINPSNYAGENTGNLDFCESNFANPTDLITLLTTNGVDPIYVGPLGNWFDLNTGALVTNPFVLPEIIDQQTFNFTYNTNTAENCFDRASLTFTIYEEYQSGISNVIDVCDDDTAFNLFESLGGNPNTNGTWEGPNGFTSAVSDVFFDPATFDAGVYTYIVPDNGNGADVMCPGNQATITVTIAQNLNAGSDMLGMACVSDLQVDLNSLLDPLADAGGIFIDTDNTNLLTGGIVDVSQLATGDYDFEYQVQASPLCTLSTAILTLTVLDEDPPVAQNQTFCLIDAATISDLQITSNAVSFNWYDTATSTDLLTTSLLLANGEDYFVSAVNGDGCESSRTQIIVTLLPLNDDTCDDCEINDGISDNDDGENEFLDLCNLPLIFPDFEIEIFNRYGTIVFKGNKNTPLFDGTSNVSLTIGDRLPSGVYFYVFNPNDGVIAPFQGDVYLSR</sequence>
<dbReference type="Proteomes" id="UP000284892">
    <property type="component" value="Unassembled WGS sequence"/>
</dbReference>
<evidence type="ECO:0000313" key="3">
    <source>
        <dbReference type="Proteomes" id="UP000284892"/>
    </source>
</evidence>
<dbReference type="InterPro" id="IPR044023">
    <property type="entry name" value="Ig_7"/>
</dbReference>
<dbReference type="Pfam" id="PF13585">
    <property type="entry name" value="CHU_C"/>
    <property type="match status" value="1"/>
</dbReference>
<gene>
    <name evidence="2" type="ORF">BXY80_2594</name>
</gene>
<proteinExistence type="predicted"/>
<dbReference type="OrthoDB" id="1236981at2"/>
<protein>
    <submittedName>
        <fullName evidence="2">CHU domain-containing protein</fullName>
    </submittedName>
</protein>
<evidence type="ECO:0000259" key="1">
    <source>
        <dbReference type="Pfam" id="PF19081"/>
    </source>
</evidence>
<organism evidence="2 3">
    <name type="scientific">Ichthyenterobacterium magnum</name>
    <dbReference type="NCBI Taxonomy" id="1230530"/>
    <lineage>
        <taxon>Bacteria</taxon>
        <taxon>Pseudomonadati</taxon>
        <taxon>Bacteroidota</taxon>
        <taxon>Flavobacteriia</taxon>
        <taxon>Flavobacteriales</taxon>
        <taxon>Flavobacteriaceae</taxon>
        <taxon>Ichthyenterobacterium</taxon>
    </lineage>
</organism>
<dbReference type="AlphaFoldDB" id="A0A420DFC9"/>
<dbReference type="RefSeq" id="WP_120202551.1">
    <property type="nucleotide sequence ID" value="NZ_RAQJ01000006.1"/>
</dbReference>
<dbReference type="EMBL" id="RAQJ01000006">
    <property type="protein sequence ID" value="RKE91004.1"/>
    <property type="molecule type" value="Genomic_DNA"/>
</dbReference>
<accession>A0A420DFC9</accession>